<dbReference type="EMBL" id="SOBG01000007">
    <property type="protein sequence ID" value="TDT68526.1"/>
    <property type="molecule type" value="Genomic_DNA"/>
</dbReference>
<evidence type="ECO:0000256" key="5">
    <source>
        <dbReference type="ARBA" id="ARBA00023136"/>
    </source>
</evidence>
<feature type="transmembrane region" description="Helical" evidence="6">
    <location>
        <begin position="258"/>
        <end position="275"/>
    </location>
</feature>
<evidence type="ECO:0000313" key="8">
    <source>
        <dbReference type="EMBL" id="TDT68526.1"/>
    </source>
</evidence>
<feature type="transmembrane region" description="Helical" evidence="6">
    <location>
        <begin position="281"/>
        <end position="299"/>
    </location>
</feature>
<feature type="transmembrane region" description="Helical" evidence="6">
    <location>
        <begin position="195"/>
        <end position="212"/>
    </location>
</feature>
<dbReference type="Proteomes" id="UP000294678">
    <property type="component" value="Unassembled WGS sequence"/>
</dbReference>
<dbReference type="AlphaFoldDB" id="A0AA46I5I1"/>
<dbReference type="PANTHER" id="PTHR32322:SF2">
    <property type="entry name" value="EAMA DOMAIN-CONTAINING PROTEIN"/>
    <property type="match status" value="1"/>
</dbReference>
<feature type="domain" description="EamA" evidence="7">
    <location>
        <begin position="8"/>
        <end position="145"/>
    </location>
</feature>
<gene>
    <name evidence="8" type="ORF">EV215_1593</name>
</gene>
<evidence type="ECO:0000313" key="9">
    <source>
        <dbReference type="Proteomes" id="UP000294678"/>
    </source>
</evidence>
<protein>
    <submittedName>
        <fullName evidence="8">Membrane protein</fullName>
    </submittedName>
</protein>
<comment type="subcellular location">
    <subcellularLocation>
        <location evidence="1">Membrane</location>
        <topology evidence="1">Multi-pass membrane protein</topology>
    </subcellularLocation>
</comment>
<proteinExistence type="inferred from homology"/>
<evidence type="ECO:0000256" key="1">
    <source>
        <dbReference type="ARBA" id="ARBA00004141"/>
    </source>
</evidence>
<feature type="transmembrane region" description="Helical" evidence="6">
    <location>
        <begin position="67"/>
        <end position="93"/>
    </location>
</feature>
<evidence type="ECO:0000256" key="2">
    <source>
        <dbReference type="ARBA" id="ARBA00007362"/>
    </source>
</evidence>
<dbReference type="InterPro" id="IPR037185">
    <property type="entry name" value="EmrE-like"/>
</dbReference>
<sequence length="310" mass="34574">MEKKKIWLGSIFVIIAAVLWGLDGVVLTPRLYNLPVPFVVFLLHAIPFALMNFIFYKEYKKLKEFKIHDLIFMGLIALFGGAIGTLSIVKALFLVNFHQLSVVVLLQKLQPIFAIILARLILKEKTGKDFIVWASIAIIAAYFLTFGLNAPHIDAGNKNTILAAMYSIIAAFSFGSATVFGKFIVTNFDFKTATFFRYGFTTVIMAGILLFTKGFIPLVNVTKANWIILLIITFTTGAGAIALYYYGLKFIDAHISTICELAFPLSAAFFDVIINKSILSPVQWIAAFVLMITIVKISLNQNEIIEYKKA</sequence>
<feature type="transmembrane region" description="Helical" evidence="6">
    <location>
        <begin position="160"/>
        <end position="183"/>
    </location>
</feature>
<evidence type="ECO:0000256" key="4">
    <source>
        <dbReference type="ARBA" id="ARBA00022989"/>
    </source>
</evidence>
<evidence type="ECO:0000256" key="6">
    <source>
        <dbReference type="SAM" id="Phobius"/>
    </source>
</evidence>
<dbReference type="GO" id="GO:0016020">
    <property type="term" value="C:membrane"/>
    <property type="evidence" value="ECO:0007669"/>
    <property type="project" value="UniProtKB-SubCell"/>
</dbReference>
<comment type="similarity">
    <text evidence="2">Belongs to the EamA transporter family.</text>
</comment>
<organism evidence="8 9">
    <name type="scientific">Hypnocyclicus thermotrophus</name>
    <dbReference type="NCBI Taxonomy" id="1627895"/>
    <lineage>
        <taxon>Bacteria</taxon>
        <taxon>Fusobacteriati</taxon>
        <taxon>Fusobacteriota</taxon>
        <taxon>Fusobacteriia</taxon>
        <taxon>Fusobacteriales</taxon>
        <taxon>Fusobacteriaceae</taxon>
        <taxon>Hypnocyclicus</taxon>
    </lineage>
</organism>
<keyword evidence="9" id="KW-1185">Reference proteome</keyword>
<feature type="transmembrane region" description="Helical" evidence="6">
    <location>
        <begin position="99"/>
        <end position="118"/>
    </location>
</feature>
<evidence type="ECO:0000259" key="7">
    <source>
        <dbReference type="Pfam" id="PF00892"/>
    </source>
</evidence>
<name>A0AA46I5I1_9FUSO</name>
<dbReference type="RefSeq" id="WP_134113462.1">
    <property type="nucleotide sequence ID" value="NZ_SOBG01000007.1"/>
</dbReference>
<reference evidence="8 9" key="1">
    <citation type="submission" date="2019-03" db="EMBL/GenBank/DDBJ databases">
        <title>Genomic Encyclopedia of Type Strains, Phase IV (KMG-IV): sequencing the most valuable type-strain genomes for metagenomic binning, comparative biology and taxonomic classification.</title>
        <authorList>
            <person name="Goeker M."/>
        </authorList>
    </citation>
    <scope>NUCLEOTIDE SEQUENCE [LARGE SCALE GENOMIC DNA]</scope>
    <source>
        <strain evidence="8 9">DSM 100055</strain>
    </source>
</reference>
<feature type="domain" description="EamA" evidence="7">
    <location>
        <begin position="163"/>
        <end position="297"/>
    </location>
</feature>
<keyword evidence="4 6" id="KW-1133">Transmembrane helix</keyword>
<feature type="transmembrane region" description="Helical" evidence="6">
    <location>
        <begin position="7"/>
        <end position="28"/>
    </location>
</feature>
<accession>A0AA46I5I1</accession>
<dbReference type="Pfam" id="PF00892">
    <property type="entry name" value="EamA"/>
    <property type="match status" value="2"/>
</dbReference>
<evidence type="ECO:0000256" key="3">
    <source>
        <dbReference type="ARBA" id="ARBA00022692"/>
    </source>
</evidence>
<dbReference type="InterPro" id="IPR050638">
    <property type="entry name" value="AA-Vitamin_Transporters"/>
</dbReference>
<keyword evidence="3 6" id="KW-0812">Transmembrane</keyword>
<feature type="transmembrane region" description="Helical" evidence="6">
    <location>
        <begin position="130"/>
        <end position="148"/>
    </location>
</feature>
<feature type="transmembrane region" description="Helical" evidence="6">
    <location>
        <begin position="224"/>
        <end position="246"/>
    </location>
</feature>
<dbReference type="PANTHER" id="PTHR32322">
    <property type="entry name" value="INNER MEMBRANE TRANSPORTER"/>
    <property type="match status" value="1"/>
</dbReference>
<keyword evidence="5 6" id="KW-0472">Membrane</keyword>
<dbReference type="InterPro" id="IPR000620">
    <property type="entry name" value="EamA_dom"/>
</dbReference>
<comment type="caution">
    <text evidence="8">The sequence shown here is derived from an EMBL/GenBank/DDBJ whole genome shotgun (WGS) entry which is preliminary data.</text>
</comment>
<feature type="transmembrane region" description="Helical" evidence="6">
    <location>
        <begin position="34"/>
        <end position="55"/>
    </location>
</feature>
<dbReference type="SUPFAM" id="SSF103481">
    <property type="entry name" value="Multidrug resistance efflux transporter EmrE"/>
    <property type="match status" value="1"/>
</dbReference>